<accession>A0A1H9HN85</accession>
<dbReference type="EMBL" id="FOFA01000004">
    <property type="protein sequence ID" value="SEQ63702.1"/>
    <property type="molecule type" value="Genomic_DNA"/>
</dbReference>
<dbReference type="InterPro" id="IPR046052">
    <property type="entry name" value="DUF6010"/>
</dbReference>
<dbReference type="Pfam" id="PF19473">
    <property type="entry name" value="DUF6010"/>
    <property type="match status" value="1"/>
</dbReference>
<evidence type="ECO:0000313" key="2">
    <source>
        <dbReference type="EMBL" id="SEQ63702.1"/>
    </source>
</evidence>
<keyword evidence="1" id="KW-0812">Transmembrane</keyword>
<gene>
    <name evidence="2" type="ORF">SAMN05421756_104327</name>
</gene>
<evidence type="ECO:0000313" key="3">
    <source>
        <dbReference type="Proteomes" id="UP000198504"/>
    </source>
</evidence>
<proteinExistence type="predicted"/>
<evidence type="ECO:0008006" key="4">
    <source>
        <dbReference type="Google" id="ProtNLM"/>
    </source>
</evidence>
<feature type="transmembrane region" description="Helical" evidence="1">
    <location>
        <begin position="12"/>
        <end position="32"/>
    </location>
</feature>
<reference evidence="3" key="1">
    <citation type="submission" date="2016-10" db="EMBL/GenBank/DDBJ databases">
        <authorList>
            <person name="Varghese N."/>
            <person name="Submissions S."/>
        </authorList>
    </citation>
    <scope>NUCLEOTIDE SEQUENCE [LARGE SCALE GENOMIC DNA]</scope>
    <source>
        <strain evidence="3">CGMCC 4.6856</strain>
    </source>
</reference>
<dbReference type="AlphaFoldDB" id="A0A1H9HN85"/>
<organism evidence="2 3">
    <name type="scientific">Microlunatus flavus</name>
    <dbReference type="NCBI Taxonomy" id="1036181"/>
    <lineage>
        <taxon>Bacteria</taxon>
        <taxon>Bacillati</taxon>
        <taxon>Actinomycetota</taxon>
        <taxon>Actinomycetes</taxon>
        <taxon>Propionibacteriales</taxon>
        <taxon>Propionibacteriaceae</taxon>
        <taxon>Microlunatus</taxon>
    </lineage>
</organism>
<dbReference type="RefSeq" id="WP_198410111.1">
    <property type="nucleotide sequence ID" value="NZ_FOFA01000004.1"/>
</dbReference>
<dbReference type="Proteomes" id="UP000198504">
    <property type="component" value="Unassembled WGS sequence"/>
</dbReference>
<protein>
    <recommendedName>
        <fullName evidence="4">Integral membrane protein</fullName>
    </recommendedName>
</protein>
<keyword evidence="1" id="KW-1133">Transmembrane helix</keyword>
<name>A0A1H9HN85_9ACTN</name>
<keyword evidence="3" id="KW-1185">Reference proteome</keyword>
<evidence type="ECO:0000256" key="1">
    <source>
        <dbReference type="SAM" id="Phobius"/>
    </source>
</evidence>
<keyword evidence="1" id="KW-0472">Membrane</keyword>
<dbReference type="STRING" id="1036181.SAMN05421756_104327"/>
<sequence length="110" mass="11457">MVVAGASGTYLATGTFGPVELLLAALVLVAAYRGLGSWRWIGVAWLLHTGLDLVHHLQGVELLPWARGSALGCAICDPVIALWCFTGGRPLDRLLAGRRPVRPASAGGAS</sequence>